<proteinExistence type="predicted"/>
<reference evidence="2" key="1">
    <citation type="submission" date="2020-05" db="EMBL/GenBank/DDBJ databases">
        <title>Mycena genomes resolve the evolution of fungal bioluminescence.</title>
        <authorList>
            <person name="Tsai I.J."/>
        </authorList>
    </citation>
    <scope>NUCLEOTIDE SEQUENCE</scope>
    <source>
        <strain evidence="2">CCC161011</strain>
    </source>
</reference>
<feature type="region of interest" description="Disordered" evidence="1">
    <location>
        <begin position="708"/>
        <end position="727"/>
    </location>
</feature>
<feature type="compositionally biased region" description="Acidic residues" evidence="1">
    <location>
        <begin position="642"/>
        <end position="656"/>
    </location>
</feature>
<feature type="compositionally biased region" description="Basic and acidic residues" evidence="1">
    <location>
        <begin position="382"/>
        <end position="396"/>
    </location>
</feature>
<feature type="compositionally biased region" description="Basic and acidic residues" evidence="1">
    <location>
        <begin position="582"/>
        <end position="592"/>
    </location>
</feature>
<feature type="compositionally biased region" description="Basic and acidic residues" evidence="1">
    <location>
        <begin position="102"/>
        <end position="117"/>
    </location>
</feature>
<feature type="region of interest" description="Disordered" evidence="1">
    <location>
        <begin position="571"/>
        <end position="594"/>
    </location>
</feature>
<evidence type="ECO:0000313" key="3">
    <source>
        <dbReference type="Proteomes" id="UP000620124"/>
    </source>
</evidence>
<keyword evidence="3" id="KW-1185">Reference proteome</keyword>
<feature type="compositionally biased region" description="Polar residues" evidence="1">
    <location>
        <begin position="10"/>
        <end position="21"/>
    </location>
</feature>
<feature type="compositionally biased region" description="Low complexity" evidence="1">
    <location>
        <begin position="191"/>
        <end position="234"/>
    </location>
</feature>
<dbReference type="OrthoDB" id="3068412at2759"/>
<accession>A0A8H6X696</accession>
<feature type="compositionally biased region" description="Acidic residues" evidence="1">
    <location>
        <begin position="343"/>
        <end position="364"/>
    </location>
</feature>
<feature type="compositionally biased region" description="Acidic residues" evidence="1">
    <location>
        <begin position="138"/>
        <end position="151"/>
    </location>
</feature>
<feature type="region of interest" description="Disordered" evidence="1">
    <location>
        <begin position="184"/>
        <end position="284"/>
    </location>
</feature>
<evidence type="ECO:0000256" key="1">
    <source>
        <dbReference type="SAM" id="MobiDB-lite"/>
    </source>
</evidence>
<feature type="region of interest" description="Disordered" evidence="1">
    <location>
        <begin position="98"/>
        <end position="167"/>
    </location>
</feature>
<dbReference type="Proteomes" id="UP000620124">
    <property type="component" value="Unassembled WGS sequence"/>
</dbReference>
<feature type="compositionally biased region" description="Basic and acidic residues" evidence="1">
    <location>
        <begin position="710"/>
        <end position="719"/>
    </location>
</feature>
<feature type="region of interest" description="Disordered" evidence="1">
    <location>
        <begin position="343"/>
        <end position="408"/>
    </location>
</feature>
<feature type="region of interest" description="Disordered" evidence="1">
    <location>
        <begin position="1"/>
        <end position="37"/>
    </location>
</feature>
<protein>
    <submittedName>
        <fullName evidence="2">Uncharacterized protein</fullName>
    </submittedName>
</protein>
<gene>
    <name evidence="2" type="ORF">MVEN_02249600</name>
</gene>
<sequence length="727" mass="77062">MSSPFGFPGPSQTSGFGQAQTVLGAPPPFASPGERHTRAVEWGALLERRRRAGERAMADAREAEERRIARERWEREYGVPMGRGAPVAVVYYAGGNAKEKRRSASLEKGKEKEKEKSMGMGKGGDGDVEMPEQANTDAEADVDAEAEEEVDIPGGYSPEDAYAEDDYGRLRRRSPLCIVSVAPAVSPPSPLVLDAPASPQSQSPAPQSPSQAQGVDGAQGQGQEQQQQNGNGQENAGGVGGEEGQASQTNLMYDVAPQLPPYPPQPSPDDDLGPDPATRMNTGWGPWKIACRMRVWDVRQRYTPGLIRSLVAQEADDYFSARGLPHPDALLFMDEEYYDWELEESASEGDGSGCEDDGEGESSFELEHAAQQSFALDPSSDPDCRGDSPSGDHEDGGGNGSNAEMDMGSGMGGVLSSFYVAPTPAQTAMQAQIHVNGGGVHNGFPPQMQLPLPLPPPPLASVRVPVLRHLFTDIPIAPAAGTARGRGTPIDLSRKAAWGGGNAEDVEVVGAGRGTLERRLPHPRPRPHPMYLAMARAVEDEAYGDPRGGGSSVEEPPMLPMRGLRELVRSLRGDSEDEGMPEESREHERQEMSEAFEPDEAVWQEFLKSVGVENGTASTSATSGQINGDAMDIDPAQNAMDADADADADADYDNEESGGSGGHDSSSTSSMLSTGVEMGVGMFGMAMGAMGLGWFGGPTSPPVPVAVGDVGDRERDRESSLSFALGV</sequence>
<comment type="caution">
    <text evidence="2">The sequence shown here is derived from an EMBL/GenBank/DDBJ whole genome shotgun (WGS) entry which is preliminary data.</text>
</comment>
<feature type="compositionally biased region" description="Pro residues" evidence="1">
    <location>
        <begin position="258"/>
        <end position="267"/>
    </location>
</feature>
<dbReference type="AlphaFoldDB" id="A0A8H6X696"/>
<feature type="region of interest" description="Disordered" evidence="1">
    <location>
        <begin position="641"/>
        <end position="672"/>
    </location>
</feature>
<organism evidence="2 3">
    <name type="scientific">Mycena venus</name>
    <dbReference type="NCBI Taxonomy" id="2733690"/>
    <lineage>
        <taxon>Eukaryota</taxon>
        <taxon>Fungi</taxon>
        <taxon>Dikarya</taxon>
        <taxon>Basidiomycota</taxon>
        <taxon>Agaricomycotina</taxon>
        <taxon>Agaricomycetes</taxon>
        <taxon>Agaricomycetidae</taxon>
        <taxon>Agaricales</taxon>
        <taxon>Marasmiineae</taxon>
        <taxon>Mycenaceae</taxon>
        <taxon>Mycena</taxon>
    </lineage>
</organism>
<feature type="compositionally biased region" description="Low complexity" evidence="1">
    <location>
        <begin position="663"/>
        <end position="672"/>
    </location>
</feature>
<dbReference type="EMBL" id="JACAZI010000025">
    <property type="protein sequence ID" value="KAF7334994.1"/>
    <property type="molecule type" value="Genomic_DNA"/>
</dbReference>
<evidence type="ECO:0000313" key="2">
    <source>
        <dbReference type="EMBL" id="KAF7334994.1"/>
    </source>
</evidence>
<name>A0A8H6X696_9AGAR</name>